<evidence type="ECO:0000313" key="4">
    <source>
        <dbReference type="EMBL" id="ALI27659.1"/>
    </source>
</evidence>
<dbReference type="Pfam" id="PF13561">
    <property type="entry name" value="adh_short_C2"/>
    <property type="match status" value="1"/>
</dbReference>
<dbReference type="InterPro" id="IPR057326">
    <property type="entry name" value="KR_dom"/>
</dbReference>
<dbReference type="SMART" id="SM00822">
    <property type="entry name" value="PKS_KR"/>
    <property type="match status" value="1"/>
</dbReference>
<dbReference type="AlphaFoldDB" id="A0A0N9XHZ2"/>
<dbReference type="InterPro" id="IPR002347">
    <property type="entry name" value="SDR_fam"/>
</dbReference>
<dbReference type="InterPro" id="IPR036291">
    <property type="entry name" value="NAD(P)-bd_dom_sf"/>
</dbReference>
<dbReference type="InterPro" id="IPR020904">
    <property type="entry name" value="Sc_DH/Rdtase_CS"/>
</dbReference>
<dbReference type="SMR" id="A0A0N9XHZ2"/>
<keyword evidence="5" id="KW-1185">Reference proteome</keyword>
<dbReference type="EMBL" id="CP011269">
    <property type="protein sequence ID" value="ALI27659.1"/>
    <property type="molecule type" value="Genomic_DNA"/>
</dbReference>
<dbReference type="STRING" id="1766.XA26_38410"/>
<dbReference type="PROSITE" id="PS00061">
    <property type="entry name" value="ADH_SHORT"/>
    <property type="match status" value="1"/>
</dbReference>
<organism evidence="4 5">
    <name type="scientific">Mycolicibacterium fortuitum</name>
    <name type="common">Mycobacterium fortuitum</name>
    <dbReference type="NCBI Taxonomy" id="1766"/>
    <lineage>
        <taxon>Bacteria</taxon>
        <taxon>Bacillati</taxon>
        <taxon>Actinomycetota</taxon>
        <taxon>Actinomycetes</taxon>
        <taxon>Mycobacteriales</taxon>
        <taxon>Mycobacteriaceae</taxon>
        <taxon>Mycolicibacterium</taxon>
    </lineage>
</organism>
<proteinExistence type="inferred from homology"/>
<dbReference type="SUPFAM" id="SSF51735">
    <property type="entry name" value="NAD(P)-binding Rossmann-fold domains"/>
    <property type="match status" value="1"/>
</dbReference>
<evidence type="ECO:0000259" key="3">
    <source>
        <dbReference type="SMART" id="SM00822"/>
    </source>
</evidence>
<evidence type="ECO:0000256" key="1">
    <source>
        <dbReference type="ARBA" id="ARBA00006484"/>
    </source>
</evidence>
<evidence type="ECO:0000313" key="5">
    <source>
        <dbReference type="Proteomes" id="UP000057134"/>
    </source>
</evidence>
<dbReference type="PATRIC" id="fig|1766.6.peg.3820"/>
<gene>
    <name evidence="4" type="ORF">XA26_38410</name>
</gene>
<comment type="similarity">
    <text evidence="1">Belongs to the short-chain dehydrogenases/reductases (SDR) family.</text>
</comment>
<dbReference type="PANTHER" id="PTHR42760">
    <property type="entry name" value="SHORT-CHAIN DEHYDROGENASES/REDUCTASES FAMILY MEMBER"/>
    <property type="match status" value="1"/>
</dbReference>
<feature type="domain" description="Ketoreductase" evidence="3">
    <location>
        <begin position="7"/>
        <end position="171"/>
    </location>
</feature>
<dbReference type="KEGG" id="mft:XA26_38410"/>
<name>A0A0N9XHZ2_MYCFO</name>
<evidence type="ECO:0000256" key="2">
    <source>
        <dbReference type="ARBA" id="ARBA00023002"/>
    </source>
</evidence>
<dbReference type="FunFam" id="3.40.50.720:FF:000084">
    <property type="entry name" value="Short-chain dehydrogenase reductase"/>
    <property type="match status" value="1"/>
</dbReference>
<dbReference type="PRINTS" id="PR00081">
    <property type="entry name" value="GDHRDH"/>
</dbReference>
<dbReference type="Proteomes" id="UP000057134">
    <property type="component" value="Chromosome"/>
</dbReference>
<dbReference type="GeneID" id="93414244"/>
<keyword evidence="2" id="KW-0560">Oxidoreductase</keyword>
<dbReference type="Gene3D" id="3.40.50.720">
    <property type="entry name" value="NAD(P)-binding Rossmann-like Domain"/>
    <property type="match status" value="1"/>
</dbReference>
<sequence length="246" mass="25546">MTALDGKVALVTGASSGLGAAVARLFAARGAKVFGVARDADRMATVFEDVPGGAYASVDISDSQACRDAVAQCVEKFGRLDALINVAGFHQMRHTVSMTDEDWDKDLAVNLNGPFFLCRAALPHLLEAGGNIVNVASIAGIEGEVYSAGYCAAKHGLVGLTRALAIEFTSERLRVNAVCPGGMLTPQTTEFAAPEDADWNLIMRIAAPRGMMDVADVAKTIAFLASDDAAAVHGAVYIVDAGKTAG</sequence>
<protein>
    <submittedName>
        <fullName evidence="4">Short chain dehydrogenase</fullName>
    </submittedName>
</protein>
<dbReference type="RefSeq" id="WP_003879556.1">
    <property type="nucleotide sequence ID" value="NZ_CP011269.1"/>
</dbReference>
<accession>A0A0N9XHZ2</accession>
<dbReference type="PANTHER" id="PTHR42760:SF133">
    <property type="entry name" value="3-OXOACYL-[ACYL-CARRIER-PROTEIN] REDUCTASE"/>
    <property type="match status" value="1"/>
</dbReference>
<reference evidence="4 5" key="1">
    <citation type="journal article" date="2015" name="MBio">
        <title>Enzymatic Degradation of Phenazines Can Generate Energy and Protect Sensitive Organisms from Toxicity.</title>
        <authorList>
            <person name="Costa K.C."/>
            <person name="Bergkessel M."/>
            <person name="Saunders S."/>
            <person name="Korlach J."/>
            <person name="Newman D.K."/>
        </authorList>
    </citation>
    <scope>NUCLEOTIDE SEQUENCE [LARGE SCALE GENOMIC DNA]</scope>
    <source>
        <strain evidence="4 5">CT6</strain>
    </source>
</reference>
<dbReference type="GO" id="GO:0016616">
    <property type="term" value="F:oxidoreductase activity, acting on the CH-OH group of donors, NAD or NADP as acceptor"/>
    <property type="evidence" value="ECO:0007669"/>
    <property type="project" value="TreeGrafter"/>
</dbReference>
<dbReference type="PRINTS" id="PR00080">
    <property type="entry name" value="SDRFAMILY"/>
</dbReference>
<dbReference type="CDD" id="cd05233">
    <property type="entry name" value="SDR_c"/>
    <property type="match status" value="1"/>
</dbReference>